<dbReference type="OrthoDB" id="1478529at2759"/>
<dbReference type="InterPro" id="IPR000535">
    <property type="entry name" value="MSP_dom"/>
</dbReference>
<evidence type="ECO:0000256" key="1">
    <source>
        <dbReference type="ARBA" id="ARBA00022801"/>
    </source>
</evidence>
<proteinExistence type="predicted"/>
<dbReference type="AlphaFoldDB" id="A0A834LSX8"/>
<dbReference type="PANTHER" id="PTHR31956">
    <property type="entry name" value="NON-SPECIFIC PHOSPHOLIPASE C4-RELATED"/>
    <property type="match status" value="1"/>
</dbReference>
<reference evidence="3" key="1">
    <citation type="submission" date="2019-11" db="EMBL/GenBank/DDBJ databases">
        <authorList>
            <person name="Liu Y."/>
            <person name="Hou J."/>
            <person name="Li T.-Q."/>
            <person name="Guan C.-H."/>
            <person name="Wu X."/>
            <person name="Wu H.-Z."/>
            <person name="Ling F."/>
            <person name="Zhang R."/>
            <person name="Shi X.-G."/>
            <person name="Ren J.-P."/>
            <person name="Chen E.-F."/>
            <person name="Sun J.-M."/>
        </authorList>
    </citation>
    <scope>NUCLEOTIDE SEQUENCE</scope>
    <source>
        <strain evidence="3">Adult_tree_wgs_1</strain>
        <tissue evidence="3">Leaves</tissue>
    </source>
</reference>
<evidence type="ECO:0000259" key="2">
    <source>
        <dbReference type="PROSITE" id="PS50202"/>
    </source>
</evidence>
<dbReference type="InterPro" id="IPR017850">
    <property type="entry name" value="Alkaline_phosphatase_core_sf"/>
</dbReference>
<dbReference type="PANTHER" id="PTHR31956:SF1">
    <property type="entry name" value="NON-SPECIFIC PHOSPHOLIPASE C1"/>
    <property type="match status" value="1"/>
</dbReference>
<dbReference type="EMBL" id="WJXA01000004">
    <property type="protein sequence ID" value="KAF7145977.1"/>
    <property type="molecule type" value="Genomic_DNA"/>
</dbReference>
<gene>
    <name evidence="3" type="ORF">RHSIM_Rhsim04G0064100</name>
</gene>
<dbReference type="Proteomes" id="UP000626092">
    <property type="component" value="Unassembled WGS sequence"/>
</dbReference>
<dbReference type="Pfam" id="PF04185">
    <property type="entry name" value="Phosphoesterase"/>
    <property type="match status" value="1"/>
</dbReference>
<accession>A0A834LSX8</accession>
<dbReference type="GO" id="GO:0042578">
    <property type="term" value="F:phosphoric ester hydrolase activity"/>
    <property type="evidence" value="ECO:0007669"/>
    <property type="project" value="UniProtKB-ARBA"/>
</dbReference>
<comment type="caution">
    <text evidence="3">The sequence shown here is derived from an EMBL/GenBank/DDBJ whole genome shotgun (WGS) entry which is preliminary data.</text>
</comment>
<sequence length="249" mass="28011">MILPSALADRERRSLSVTLFRESLAMLCGQQRDKDDCCIWVMKEYGVPESWTKLFSFRLDWPVYPKRTLGFMKHNEVLVSTIDNRLLSYDIGTKASVDTGIRGHPSSFHFEPFVESLVLVENKNASRSANPFPVLILSLLFTLKRLPSGCSVFDGAKRLKLILGSNNSSLNLEPMNSFVQLAFNTEVEGMGKIVMNGFKPELVPVYTELANEFVVFDRWFAFVPASTQPNRFYVHSATSTASPATAEKI</sequence>
<protein>
    <recommendedName>
        <fullName evidence="2">MSP domain-containing protein</fullName>
    </recommendedName>
</protein>
<keyword evidence="1" id="KW-0378">Hydrolase</keyword>
<evidence type="ECO:0000313" key="4">
    <source>
        <dbReference type="Proteomes" id="UP000626092"/>
    </source>
</evidence>
<keyword evidence="4" id="KW-1185">Reference proteome</keyword>
<evidence type="ECO:0000313" key="3">
    <source>
        <dbReference type="EMBL" id="KAF7145977.1"/>
    </source>
</evidence>
<feature type="domain" description="MSP" evidence="2">
    <location>
        <begin position="169"/>
        <end position="249"/>
    </location>
</feature>
<dbReference type="GO" id="GO:0009395">
    <property type="term" value="P:phospholipid catabolic process"/>
    <property type="evidence" value="ECO:0007669"/>
    <property type="project" value="TreeGrafter"/>
</dbReference>
<name>A0A834LSX8_RHOSS</name>
<dbReference type="PROSITE" id="PS50202">
    <property type="entry name" value="MSP"/>
    <property type="match status" value="1"/>
</dbReference>
<dbReference type="InterPro" id="IPR007312">
    <property type="entry name" value="Phosphoesterase"/>
</dbReference>
<dbReference type="Gene3D" id="3.40.720.10">
    <property type="entry name" value="Alkaline Phosphatase, subunit A"/>
    <property type="match status" value="1"/>
</dbReference>
<organism evidence="3 4">
    <name type="scientific">Rhododendron simsii</name>
    <name type="common">Sims's rhododendron</name>
    <dbReference type="NCBI Taxonomy" id="118357"/>
    <lineage>
        <taxon>Eukaryota</taxon>
        <taxon>Viridiplantae</taxon>
        <taxon>Streptophyta</taxon>
        <taxon>Embryophyta</taxon>
        <taxon>Tracheophyta</taxon>
        <taxon>Spermatophyta</taxon>
        <taxon>Magnoliopsida</taxon>
        <taxon>eudicotyledons</taxon>
        <taxon>Gunneridae</taxon>
        <taxon>Pentapetalae</taxon>
        <taxon>asterids</taxon>
        <taxon>Ericales</taxon>
        <taxon>Ericaceae</taxon>
        <taxon>Ericoideae</taxon>
        <taxon>Rhodoreae</taxon>
        <taxon>Rhododendron</taxon>
    </lineage>
</organism>